<sequence>MKDYKNALEVNNITKNYKGFSLDNVTFNLKKGFIMGLVGPNGAGKTTTIKAIMNLINLNSGSIKIFEEDLKKNEIEIKDRIGFVYDECNSFEDFSIEYNKKIIAPFYSRWNEKKFNEYLKMFKLDKKKKVKDLSKGQKMRFSLAIALSHEAELLILDEPTSGLDPVFRSELLDLFFDLIKDGELSILYSTHITTDLEKLADYITFIKDGKAEFSKEKDILLEEYSIIKGSVGDITEDIKKELIGERISRYNFEALIKNKNNFIKKYGNNFVFERASIDDIIVFYSKRGRG</sequence>
<dbReference type="InterPro" id="IPR003439">
    <property type="entry name" value="ABC_transporter-like_ATP-bd"/>
</dbReference>
<dbReference type="PANTHER" id="PTHR42939">
    <property type="entry name" value="ABC TRANSPORTER ATP-BINDING PROTEIN ALBC-RELATED"/>
    <property type="match status" value="1"/>
</dbReference>
<accession>A0A174PYG6</accession>
<dbReference type="InterPro" id="IPR017871">
    <property type="entry name" value="ABC_transporter-like_CS"/>
</dbReference>
<dbReference type="EMBL" id="CZBO01000001">
    <property type="protein sequence ID" value="CUP64187.1"/>
    <property type="molecule type" value="Genomic_DNA"/>
</dbReference>
<dbReference type="GO" id="GO:0016887">
    <property type="term" value="F:ATP hydrolysis activity"/>
    <property type="evidence" value="ECO:0007669"/>
    <property type="project" value="InterPro"/>
</dbReference>
<keyword evidence="2" id="KW-0547">Nucleotide-binding</keyword>
<evidence type="ECO:0000256" key="3">
    <source>
        <dbReference type="ARBA" id="ARBA00022840"/>
    </source>
</evidence>
<dbReference type="InterPro" id="IPR027417">
    <property type="entry name" value="P-loop_NTPase"/>
</dbReference>
<dbReference type="Pfam" id="PF00005">
    <property type="entry name" value="ABC_tran"/>
    <property type="match status" value="1"/>
</dbReference>
<keyword evidence="1" id="KW-0813">Transport</keyword>
<dbReference type="Gene3D" id="3.40.50.300">
    <property type="entry name" value="P-loop containing nucleotide triphosphate hydrolases"/>
    <property type="match status" value="1"/>
</dbReference>
<evidence type="ECO:0000256" key="2">
    <source>
        <dbReference type="ARBA" id="ARBA00022741"/>
    </source>
</evidence>
<protein>
    <submittedName>
        <fullName evidence="5">ABC transporter</fullName>
    </submittedName>
</protein>
<dbReference type="InterPro" id="IPR003593">
    <property type="entry name" value="AAA+_ATPase"/>
</dbReference>
<keyword evidence="3" id="KW-0067">ATP-binding</keyword>
<dbReference type="SMART" id="SM00382">
    <property type="entry name" value="AAA"/>
    <property type="match status" value="1"/>
</dbReference>
<dbReference type="PROSITE" id="PS50893">
    <property type="entry name" value="ABC_TRANSPORTER_2"/>
    <property type="match status" value="1"/>
</dbReference>
<name>A0A174PYG6_9CLOT</name>
<gene>
    <name evidence="5" type="primary">ybhF_1</name>
    <name evidence="5" type="ORF">ERS852568_00250</name>
</gene>
<organism evidence="5 6">
    <name type="scientific">Clostridium baratii</name>
    <dbReference type="NCBI Taxonomy" id="1561"/>
    <lineage>
        <taxon>Bacteria</taxon>
        <taxon>Bacillati</taxon>
        <taxon>Bacillota</taxon>
        <taxon>Clostridia</taxon>
        <taxon>Eubacteriales</taxon>
        <taxon>Clostridiaceae</taxon>
        <taxon>Clostridium</taxon>
    </lineage>
</organism>
<evidence type="ECO:0000259" key="4">
    <source>
        <dbReference type="PROSITE" id="PS50893"/>
    </source>
</evidence>
<dbReference type="PROSITE" id="PS00211">
    <property type="entry name" value="ABC_TRANSPORTER_1"/>
    <property type="match status" value="1"/>
</dbReference>
<reference evidence="5 6" key="1">
    <citation type="submission" date="2015-09" db="EMBL/GenBank/DDBJ databases">
        <authorList>
            <consortium name="Pathogen Informatics"/>
        </authorList>
    </citation>
    <scope>NUCLEOTIDE SEQUENCE [LARGE SCALE GENOMIC DNA]</scope>
    <source>
        <strain evidence="5 6">2789STDY5834956</strain>
    </source>
</reference>
<dbReference type="GO" id="GO:0005524">
    <property type="term" value="F:ATP binding"/>
    <property type="evidence" value="ECO:0007669"/>
    <property type="project" value="UniProtKB-KW"/>
</dbReference>
<feature type="domain" description="ABC transporter" evidence="4">
    <location>
        <begin position="8"/>
        <end position="233"/>
    </location>
</feature>
<evidence type="ECO:0000313" key="5">
    <source>
        <dbReference type="EMBL" id="CUP64187.1"/>
    </source>
</evidence>
<dbReference type="AlphaFoldDB" id="A0A174PYG6"/>
<proteinExistence type="predicted"/>
<evidence type="ECO:0000313" key="6">
    <source>
        <dbReference type="Proteomes" id="UP000095563"/>
    </source>
</evidence>
<dbReference type="RefSeq" id="WP_055206145.1">
    <property type="nucleotide sequence ID" value="NZ_CZBO01000001.1"/>
</dbReference>
<dbReference type="CDD" id="cd03230">
    <property type="entry name" value="ABC_DR_subfamily_A"/>
    <property type="match status" value="1"/>
</dbReference>
<dbReference type="PANTHER" id="PTHR42939:SF3">
    <property type="entry name" value="ABC TRANSPORTER ATP-BINDING COMPONENT"/>
    <property type="match status" value="1"/>
</dbReference>
<evidence type="ECO:0000256" key="1">
    <source>
        <dbReference type="ARBA" id="ARBA00022448"/>
    </source>
</evidence>
<dbReference type="Proteomes" id="UP000095563">
    <property type="component" value="Unassembled WGS sequence"/>
</dbReference>
<dbReference type="InterPro" id="IPR051782">
    <property type="entry name" value="ABC_Transporter_VariousFunc"/>
</dbReference>
<dbReference type="SUPFAM" id="SSF52540">
    <property type="entry name" value="P-loop containing nucleoside triphosphate hydrolases"/>
    <property type="match status" value="1"/>
</dbReference>